<feature type="compositionally biased region" description="Low complexity" evidence="1">
    <location>
        <begin position="318"/>
        <end position="359"/>
    </location>
</feature>
<feature type="compositionally biased region" description="Acidic residues" evidence="1">
    <location>
        <begin position="207"/>
        <end position="219"/>
    </location>
</feature>
<dbReference type="AlphaFoldDB" id="A0AA39T660"/>
<feature type="compositionally biased region" description="Low complexity" evidence="1">
    <location>
        <begin position="267"/>
        <end position="282"/>
    </location>
</feature>
<gene>
    <name evidence="2" type="ORF">EV420DRAFT_670509</name>
</gene>
<feature type="region of interest" description="Disordered" evidence="1">
    <location>
        <begin position="207"/>
        <end position="285"/>
    </location>
</feature>
<reference evidence="2" key="1">
    <citation type="submission" date="2023-06" db="EMBL/GenBank/DDBJ databases">
        <authorList>
            <consortium name="Lawrence Berkeley National Laboratory"/>
            <person name="Ahrendt S."/>
            <person name="Sahu N."/>
            <person name="Indic B."/>
            <person name="Wong-Bajracharya J."/>
            <person name="Merenyi Z."/>
            <person name="Ke H.-M."/>
            <person name="Monk M."/>
            <person name="Kocsube S."/>
            <person name="Drula E."/>
            <person name="Lipzen A."/>
            <person name="Balint B."/>
            <person name="Henrissat B."/>
            <person name="Andreopoulos B."/>
            <person name="Martin F.M."/>
            <person name="Harder C.B."/>
            <person name="Rigling D."/>
            <person name="Ford K.L."/>
            <person name="Foster G.D."/>
            <person name="Pangilinan J."/>
            <person name="Papanicolaou A."/>
            <person name="Barry K."/>
            <person name="LaButti K."/>
            <person name="Viragh M."/>
            <person name="Koriabine M."/>
            <person name="Yan M."/>
            <person name="Riley R."/>
            <person name="Champramary S."/>
            <person name="Plett K.L."/>
            <person name="Tsai I.J."/>
            <person name="Slot J."/>
            <person name="Sipos G."/>
            <person name="Plett J."/>
            <person name="Nagy L.G."/>
            <person name="Grigoriev I.V."/>
        </authorList>
    </citation>
    <scope>NUCLEOTIDE SEQUENCE</scope>
    <source>
        <strain evidence="2">CCBAS 213</strain>
    </source>
</reference>
<accession>A0AA39T660</accession>
<protein>
    <submittedName>
        <fullName evidence="2">Uncharacterized protein</fullName>
    </submittedName>
</protein>
<keyword evidence="3" id="KW-1185">Reference proteome</keyword>
<comment type="caution">
    <text evidence="2">The sequence shown here is derived from an EMBL/GenBank/DDBJ whole genome shotgun (WGS) entry which is preliminary data.</text>
</comment>
<evidence type="ECO:0000256" key="1">
    <source>
        <dbReference type="SAM" id="MobiDB-lite"/>
    </source>
</evidence>
<dbReference type="GeneID" id="85366555"/>
<feature type="compositionally biased region" description="Low complexity" evidence="1">
    <location>
        <begin position="1"/>
        <end position="16"/>
    </location>
</feature>
<dbReference type="RefSeq" id="XP_060337763.1">
    <property type="nucleotide sequence ID" value="XM_060483007.1"/>
</dbReference>
<feature type="compositionally biased region" description="Basic and acidic residues" evidence="1">
    <location>
        <begin position="220"/>
        <end position="231"/>
    </location>
</feature>
<proteinExistence type="predicted"/>
<evidence type="ECO:0000313" key="3">
    <source>
        <dbReference type="Proteomes" id="UP001175211"/>
    </source>
</evidence>
<feature type="region of interest" description="Disordered" evidence="1">
    <location>
        <begin position="318"/>
        <end position="397"/>
    </location>
</feature>
<feature type="compositionally biased region" description="Low complexity" evidence="1">
    <location>
        <begin position="57"/>
        <end position="73"/>
    </location>
</feature>
<sequence length="414" mass="44643">MSTTTRRLSTRRGSISANDPYGKNENYADTESTSRLSIMRVSSTAMQLKQPPAPRLSFASSSFNPPSSPRRASLSISHALTPEELVQLARSPTESSPAMQPTFTPLPDDILLPFIDRPAEVSALISSPPSARLFALLQLTFTGTKSQSAGDPAKWSYAQLHDWLVKTTREEASDTLWVTHARACILAHSELIWERVKGALGVPPELDISDDEVDTSDMEDGGRKAKGHWEDWDAVMESPVSTTQRPSVERPTLSPSSSPLHIEPILSSPTTSPFYPSPSNNSIGLDGIKEEEESATSTTPSEDEESILPAQIHGLRISTTPSQSTSTPLGIMSSASSPTISRRSSTGTRRPSFGTSTSPHSRSPVLTGRRSRPSSISSFSTLSLGQYPSSVEERTSPLFPSSFAALKSKGKASM</sequence>
<feature type="region of interest" description="Disordered" evidence="1">
    <location>
        <begin position="1"/>
        <end position="33"/>
    </location>
</feature>
<dbReference type="Proteomes" id="UP001175211">
    <property type="component" value="Unassembled WGS sequence"/>
</dbReference>
<name>A0AA39T660_ARMTA</name>
<feature type="region of interest" description="Disordered" evidence="1">
    <location>
        <begin position="49"/>
        <end position="73"/>
    </location>
</feature>
<dbReference type="EMBL" id="JAUEPS010000003">
    <property type="protein sequence ID" value="KAK0467171.1"/>
    <property type="molecule type" value="Genomic_DNA"/>
</dbReference>
<feature type="compositionally biased region" description="Low complexity" evidence="1">
    <location>
        <begin position="373"/>
        <end position="383"/>
    </location>
</feature>
<evidence type="ECO:0000313" key="2">
    <source>
        <dbReference type="EMBL" id="KAK0467171.1"/>
    </source>
</evidence>
<organism evidence="2 3">
    <name type="scientific">Armillaria tabescens</name>
    <name type="common">Ringless honey mushroom</name>
    <name type="synonym">Agaricus tabescens</name>
    <dbReference type="NCBI Taxonomy" id="1929756"/>
    <lineage>
        <taxon>Eukaryota</taxon>
        <taxon>Fungi</taxon>
        <taxon>Dikarya</taxon>
        <taxon>Basidiomycota</taxon>
        <taxon>Agaricomycotina</taxon>
        <taxon>Agaricomycetes</taxon>
        <taxon>Agaricomycetidae</taxon>
        <taxon>Agaricales</taxon>
        <taxon>Marasmiineae</taxon>
        <taxon>Physalacriaceae</taxon>
        <taxon>Desarmillaria</taxon>
    </lineage>
</organism>